<evidence type="ECO:0000313" key="1">
    <source>
        <dbReference type="EMBL" id="NKY32107.1"/>
    </source>
</evidence>
<reference evidence="1 2" key="1">
    <citation type="submission" date="2020-04" db="EMBL/GenBank/DDBJ databases">
        <title>MicrobeNet Type strains.</title>
        <authorList>
            <person name="Nicholson A.C."/>
        </authorList>
    </citation>
    <scope>NUCLEOTIDE SEQUENCE [LARGE SCALE GENOMIC DNA]</scope>
    <source>
        <strain evidence="1 2">DSM 45078</strain>
    </source>
</reference>
<dbReference type="Proteomes" id="UP000565715">
    <property type="component" value="Unassembled WGS sequence"/>
</dbReference>
<dbReference type="AlphaFoldDB" id="A0A846X9G7"/>
<organism evidence="1 2">
    <name type="scientific">Nocardia speluncae</name>
    <dbReference type="NCBI Taxonomy" id="419477"/>
    <lineage>
        <taxon>Bacteria</taxon>
        <taxon>Bacillati</taxon>
        <taxon>Actinomycetota</taxon>
        <taxon>Actinomycetes</taxon>
        <taxon>Mycobacteriales</taxon>
        <taxon>Nocardiaceae</taxon>
        <taxon>Nocardia</taxon>
    </lineage>
</organism>
<gene>
    <name evidence="1" type="ORF">HGA13_03330</name>
</gene>
<accession>A0A846X9G7</accession>
<sequence>MTDILPPVGTIQSDAVATLAGVLVGEGEGAVRIRVADGTWTFDHGDVLGIRAHDGRSGAPTGAVLVDIRPGATADFTRRLRIDVGERPLTLAAPPSPAFGDDQLRRLTETWARQLHLADPPYHPATFTFAQTRSHNSSDDGVHCDSLD</sequence>
<evidence type="ECO:0000313" key="2">
    <source>
        <dbReference type="Proteomes" id="UP000565715"/>
    </source>
</evidence>
<proteinExistence type="predicted"/>
<name>A0A846X9G7_9NOCA</name>
<protein>
    <submittedName>
        <fullName evidence="1">Uncharacterized protein</fullName>
    </submittedName>
</protein>
<keyword evidence="2" id="KW-1185">Reference proteome</keyword>
<comment type="caution">
    <text evidence="1">The sequence shown here is derived from an EMBL/GenBank/DDBJ whole genome shotgun (WGS) entry which is preliminary data.</text>
</comment>
<dbReference type="RefSeq" id="WP_068035894.1">
    <property type="nucleotide sequence ID" value="NZ_JAAXOO010000001.1"/>
</dbReference>
<dbReference type="EMBL" id="JAAXOO010000001">
    <property type="protein sequence ID" value="NKY32107.1"/>
    <property type="molecule type" value="Genomic_DNA"/>
</dbReference>